<proteinExistence type="predicted"/>
<organism evidence="1 2">
    <name type="scientific">Ixodes persulcatus</name>
    <name type="common">Taiga tick</name>
    <dbReference type="NCBI Taxonomy" id="34615"/>
    <lineage>
        <taxon>Eukaryota</taxon>
        <taxon>Metazoa</taxon>
        <taxon>Ecdysozoa</taxon>
        <taxon>Arthropoda</taxon>
        <taxon>Chelicerata</taxon>
        <taxon>Arachnida</taxon>
        <taxon>Acari</taxon>
        <taxon>Parasitiformes</taxon>
        <taxon>Ixodida</taxon>
        <taxon>Ixodoidea</taxon>
        <taxon>Ixodidae</taxon>
        <taxon>Ixodinae</taxon>
        <taxon>Ixodes</taxon>
    </lineage>
</organism>
<gene>
    <name evidence="1" type="ORF">HPB47_024188</name>
</gene>
<name>A0AC60Q659_IXOPE</name>
<dbReference type="EMBL" id="JABSTQ010009473">
    <property type="protein sequence ID" value="KAG0428855.1"/>
    <property type="molecule type" value="Genomic_DNA"/>
</dbReference>
<evidence type="ECO:0000313" key="2">
    <source>
        <dbReference type="Proteomes" id="UP000805193"/>
    </source>
</evidence>
<protein>
    <submittedName>
        <fullName evidence="1">Uncharacterized protein</fullName>
    </submittedName>
</protein>
<dbReference type="Proteomes" id="UP000805193">
    <property type="component" value="Unassembled WGS sequence"/>
</dbReference>
<keyword evidence="2" id="KW-1185">Reference proteome</keyword>
<accession>A0AC60Q659</accession>
<reference evidence="1 2" key="1">
    <citation type="journal article" date="2020" name="Cell">
        <title>Large-Scale Comparative Analyses of Tick Genomes Elucidate Their Genetic Diversity and Vector Capacities.</title>
        <authorList>
            <consortium name="Tick Genome and Microbiome Consortium (TIGMIC)"/>
            <person name="Jia N."/>
            <person name="Wang J."/>
            <person name="Shi W."/>
            <person name="Du L."/>
            <person name="Sun Y."/>
            <person name="Zhan W."/>
            <person name="Jiang J.F."/>
            <person name="Wang Q."/>
            <person name="Zhang B."/>
            <person name="Ji P."/>
            <person name="Bell-Sakyi L."/>
            <person name="Cui X.M."/>
            <person name="Yuan T.T."/>
            <person name="Jiang B.G."/>
            <person name="Yang W.F."/>
            <person name="Lam T.T."/>
            <person name="Chang Q.C."/>
            <person name="Ding S.J."/>
            <person name="Wang X.J."/>
            <person name="Zhu J.G."/>
            <person name="Ruan X.D."/>
            <person name="Zhao L."/>
            <person name="Wei J.T."/>
            <person name="Ye R.Z."/>
            <person name="Que T.C."/>
            <person name="Du C.H."/>
            <person name="Zhou Y.H."/>
            <person name="Cheng J.X."/>
            <person name="Dai P.F."/>
            <person name="Guo W.B."/>
            <person name="Han X.H."/>
            <person name="Huang E.J."/>
            <person name="Li L.F."/>
            <person name="Wei W."/>
            <person name="Gao Y.C."/>
            <person name="Liu J.Z."/>
            <person name="Shao H.Z."/>
            <person name="Wang X."/>
            <person name="Wang C.C."/>
            <person name="Yang T.C."/>
            <person name="Huo Q.B."/>
            <person name="Li W."/>
            <person name="Chen H.Y."/>
            <person name="Chen S.E."/>
            <person name="Zhou L.G."/>
            <person name="Ni X.B."/>
            <person name="Tian J.H."/>
            <person name="Sheng Y."/>
            <person name="Liu T."/>
            <person name="Pan Y.S."/>
            <person name="Xia L.Y."/>
            <person name="Li J."/>
            <person name="Zhao F."/>
            <person name="Cao W.C."/>
        </authorList>
    </citation>
    <scope>NUCLEOTIDE SEQUENCE [LARGE SCALE GENOMIC DNA]</scope>
    <source>
        <strain evidence="1">Iper-2018</strain>
    </source>
</reference>
<evidence type="ECO:0000313" key="1">
    <source>
        <dbReference type="EMBL" id="KAG0428855.1"/>
    </source>
</evidence>
<comment type="caution">
    <text evidence="1">The sequence shown here is derived from an EMBL/GenBank/DDBJ whole genome shotgun (WGS) entry which is preliminary data.</text>
</comment>
<sequence>MILSPKMAWGLDDYMDSPRPPDSPVITPPPEDMDFLALEVNEDSPAELGLAGNTGFAFPPPLLLLSHSNPFAPLATLENAQPSEGKSDDFLTASCIVFTAPEGQKRARSTVQASTASKRSTQARTSARSVQTTSSRGMYGKDSSHDEDGYTPPAPRLSRLTVILRPCQPCIILDEPYIKLDEALSSHLRTSLALVQGTRTPNFTTRFSTHSNQLALDVYDPTVRDAFLKIKSLPIRGKEAPFQAYESTGEGQIRGIIQNAGGLTQEQLMASLHCRKFRILNARPLGDNGTALVTFESTRLPYRIDLRFFTVRVLPYKPKVAVCTTCHRMGHVKERCPNTDNARCSICGLKNHDGDASCPNATPKCRNCGGPHLATDKGCLKRTQLNKKIARRRRPKAPRRIETTVDNQGQPLHAGKRTGASSNNTDTTTPLVPGSAGDPRRLRLIATPTSTSFYTGPHTSAQETTATAAERKLTFADAVRMANADTATQTINTTQRRGSKLAQESQTPRIQEPAAQVSEETQTETAVRISASTTPSTQITLEAQLERRIAQLEQRVMEHVQKTIDRAIETCVRTLMERLMLSSTRPFGASITQPAPAASMGPSSSSSLGNPSQEIANPWHDLRSTKAQRAAYLSMAANPLSIPKIPSQHFSRREAVMIRQIQTGTLLTPHLLQRFRGNDGAGSSTASGICKNCNSKADLVHLMWSCPLYNLTRQRTLDLITNAPVPASLNAWACPDTTISPKHALELWEALLTFIRDPSAPPVGDRLLPATAKRIRPPPPSSTKALKP</sequence>